<sequence>MNGFEPLLSWQHPQQRFVFPEKFIPIAEETGLIAPIGYWLLHKACRQLKLNLIYNSFQTP</sequence>
<reference evidence="2 3" key="1">
    <citation type="journal article" date="2020" name="ISME J.">
        <title>Comparative genomics reveals insights into cyanobacterial evolution and habitat adaptation.</title>
        <authorList>
            <person name="Chen M.Y."/>
            <person name="Teng W.K."/>
            <person name="Zhao L."/>
            <person name="Hu C.X."/>
            <person name="Zhou Y.K."/>
            <person name="Han B.P."/>
            <person name="Song L.R."/>
            <person name="Shu W.S."/>
        </authorList>
    </citation>
    <scope>NUCLEOTIDE SEQUENCE [LARGE SCALE GENOMIC DNA]</scope>
    <source>
        <strain evidence="2 3">FACHB-838</strain>
    </source>
</reference>
<dbReference type="Pfam" id="PF00563">
    <property type="entry name" value="EAL"/>
    <property type="match status" value="1"/>
</dbReference>
<dbReference type="PROSITE" id="PS50883">
    <property type="entry name" value="EAL"/>
    <property type="match status" value="1"/>
</dbReference>
<dbReference type="Proteomes" id="UP000623440">
    <property type="component" value="Unassembled WGS sequence"/>
</dbReference>
<evidence type="ECO:0000259" key="1">
    <source>
        <dbReference type="PROSITE" id="PS50883"/>
    </source>
</evidence>
<comment type="caution">
    <text evidence="2">The sequence shown here is derived from an EMBL/GenBank/DDBJ whole genome shotgun (WGS) entry which is preliminary data.</text>
</comment>
<name>A0ABR8DTV3_9NOSO</name>
<dbReference type="SUPFAM" id="SSF141868">
    <property type="entry name" value="EAL domain-like"/>
    <property type="match status" value="1"/>
</dbReference>
<accession>A0ABR8DTV3</accession>
<dbReference type="InterPro" id="IPR035919">
    <property type="entry name" value="EAL_sf"/>
</dbReference>
<protein>
    <submittedName>
        <fullName evidence="2">EAL domain-containing protein</fullName>
    </submittedName>
</protein>
<keyword evidence="3" id="KW-1185">Reference proteome</keyword>
<evidence type="ECO:0000313" key="3">
    <source>
        <dbReference type="Proteomes" id="UP000623440"/>
    </source>
</evidence>
<gene>
    <name evidence="2" type="ORF">H6G97_26180</name>
</gene>
<evidence type="ECO:0000313" key="2">
    <source>
        <dbReference type="EMBL" id="MBD2532882.1"/>
    </source>
</evidence>
<proteinExistence type="predicted"/>
<dbReference type="RefSeq" id="WP_190943489.1">
    <property type="nucleotide sequence ID" value="NZ_JACJSI010000072.1"/>
</dbReference>
<dbReference type="InterPro" id="IPR052155">
    <property type="entry name" value="Biofilm_reg_signaling"/>
</dbReference>
<dbReference type="Gene3D" id="3.20.20.450">
    <property type="entry name" value="EAL domain"/>
    <property type="match status" value="1"/>
</dbReference>
<dbReference type="EMBL" id="JACJSI010000072">
    <property type="protein sequence ID" value="MBD2532882.1"/>
    <property type="molecule type" value="Genomic_DNA"/>
</dbReference>
<dbReference type="InterPro" id="IPR001633">
    <property type="entry name" value="EAL_dom"/>
</dbReference>
<organism evidence="2 3">
    <name type="scientific">Nostoc flagelliforme FACHB-838</name>
    <dbReference type="NCBI Taxonomy" id="2692904"/>
    <lineage>
        <taxon>Bacteria</taxon>
        <taxon>Bacillati</taxon>
        <taxon>Cyanobacteriota</taxon>
        <taxon>Cyanophyceae</taxon>
        <taxon>Nostocales</taxon>
        <taxon>Nostocaceae</taxon>
        <taxon>Nostoc</taxon>
    </lineage>
</organism>
<dbReference type="PANTHER" id="PTHR44757">
    <property type="entry name" value="DIGUANYLATE CYCLASE DGCP"/>
    <property type="match status" value="1"/>
</dbReference>
<dbReference type="PANTHER" id="PTHR44757:SF2">
    <property type="entry name" value="BIOFILM ARCHITECTURE MAINTENANCE PROTEIN MBAA"/>
    <property type="match status" value="1"/>
</dbReference>
<feature type="domain" description="EAL" evidence="1">
    <location>
        <begin position="1"/>
        <end position="60"/>
    </location>
</feature>